<keyword evidence="2" id="KW-1185">Reference proteome</keyword>
<evidence type="ECO:0000313" key="1">
    <source>
        <dbReference type="EMBL" id="RZS94390.1"/>
    </source>
</evidence>
<name>A0A4Q7P4L5_9FIRM</name>
<protein>
    <submittedName>
        <fullName evidence="1">Uncharacterized protein</fullName>
    </submittedName>
</protein>
<dbReference type="Proteomes" id="UP000292927">
    <property type="component" value="Unassembled WGS sequence"/>
</dbReference>
<proteinExistence type="predicted"/>
<sequence>MWSCFSTKILAIKNDESFDNFESLLKFSTKEDIKILRHYCEYEKLCLEDLGARGFAQKLRNTIHYQKILLDANKMAGSSIRDIVTAIYLSNTNTNSMKEFRYKGMEMINEMRSLQRIICKIISVDKDYIE</sequence>
<dbReference type="AlphaFoldDB" id="A0A4Q7P4L5"/>
<evidence type="ECO:0000313" key="2">
    <source>
        <dbReference type="Proteomes" id="UP000292927"/>
    </source>
</evidence>
<comment type="caution">
    <text evidence="1">The sequence shown here is derived from an EMBL/GenBank/DDBJ whole genome shotgun (WGS) entry which is preliminary data.</text>
</comment>
<reference evidence="1 2" key="1">
    <citation type="submission" date="2019-02" db="EMBL/GenBank/DDBJ databases">
        <title>Genomic Encyclopedia of Type Strains, Phase IV (KMG-IV): sequencing the most valuable type-strain genomes for metagenomic binning, comparative biology and taxonomic classification.</title>
        <authorList>
            <person name="Goeker M."/>
        </authorList>
    </citation>
    <scope>NUCLEOTIDE SEQUENCE [LARGE SCALE GENOMIC DNA]</scope>
    <source>
        <strain evidence="1 2">DSM 29486</strain>
    </source>
</reference>
<gene>
    <name evidence="1" type="ORF">EV209_2232</name>
</gene>
<accession>A0A4Q7P4L5</accession>
<dbReference type="EMBL" id="SGXF01000004">
    <property type="protein sequence ID" value="RZS94390.1"/>
    <property type="molecule type" value="Genomic_DNA"/>
</dbReference>
<organism evidence="1 2">
    <name type="scientific">Cuneatibacter caecimuris</name>
    <dbReference type="NCBI Taxonomy" id="1796618"/>
    <lineage>
        <taxon>Bacteria</taxon>
        <taxon>Bacillati</taxon>
        <taxon>Bacillota</taxon>
        <taxon>Clostridia</taxon>
        <taxon>Lachnospirales</taxon>
        <taxon>Lachnospiraceae</taxon>
        <taxon>Cuneatibacter</taxon>
    </lineage>
</organism>